<keyword evidence="4" id="KW-0963">Cytoplasm</keyword>
<evidence type="ECO:0000259" key="8">
    <source>
        <dbReference type="PROSITE" id="PS50404"/>
    </source>
</evidence>
<dbReference type="PANTHER" id="PTHR43900">
    <property type="entry name" value="GLUTATHIONE S-TRANSFERASE RHO"/>
    <property type="match status" value="1"/>
</dbReference>
<comment type="catalytic activity">
    <reaction evidence="7">
        <text>RX + glutathione = an S-substituted glutathione + a halide anion + H(+)</text>
        <dbReference type="Rhea" id="RHEA:16437"/>
        <dbReference type="ChEBI" id="CHEBI:15378"/>
        <dbReference type="ChEBI" id="CHEBI:16042"/>
        <dbReference type="ChEBI" id="CHEBI:17792"/>
        <dbReference type="ChEBI" id="CHEBI:57925"/>
        <dbReference type="ChEBI" id="CHEBI:90779"/>
        <dbReference type="EC" id="2.5.1.18"/>
    </reaction>
</comment>
<dbReference type="PROSITE" id="PS50404">
    <property type="entry name" value="GST_NTER"/>
    <property type="match status" value="1"/>
</dbReference>
<comment type="similarity">
    <text evidence="2">Belongs to the GST superfamily. Phi family.</text>
</comment>
<keyword evidence="5" id="KW-0216">Detoxification</keyword>
<evidence type="ECO:0000256" key="2">
    <source>
        <dbReference type="ARBA" id="ARBA00010128"/>
    </source>
</evidence>
<dbReference type="SFLD" id="SFLDG01154">
    <property type="entry name" value="Main.5:_Phi-like"/>
    <property type="match status" value="1"/>
</dbReference>
<dbReference type="GO" id="GO:0004364">
    <property type="term" value="F:glutathione transferase activity"/>
    <property type="evidence" value="ECO:0007669"/>
    <property type="project" value="UniProtKB-EC"/>
</dbReference>
<dbReference type="FunFam" id="3.40.30.10:FF:000016">
    <property type="entry name" value="Glutathione S-transferase F2"/>
    <property type="match status" value="1"/>
</dbReference>
<dbReference type="AlphaFoldDB" id="A0A8T2DUE9"/>
<dbReference type="Pfam" id="PF02798">
    <property type="entry name" value="GST_N"/>
    <property type="match status" value="1"/>
</dbReference>
<keyword evidence="6" id="KW-0808">Transferase</keyword>
<feature type="domain" description="GST C-terminal" evidence="9">
    <location>
        <begin position="137"/>
        <end position="256"/>
    </location>
</feature>
<dbReference type="GO" id="GO:0009407">
    <property type="term" value="P:toxin catabolic process"/>
    <property type="evidence" value="ECO:0007669"/>
    <property type="project" value="UniProtKB-ARBA"/>
</dbReference>
<keyword evidence="11" id="KW-1185">Reference proteome</keyword>
<protein>
    <recommendedName>
        <fullName evidence="3">glutathione transferase</fullName>
        <ecNumber evidence="3">2.5.1.18</ecNumber>
    </recommendedName>
</protein>
<proteinExistence type="inferred from homology"/>
<dbReference type="Proteomes" id="UP000694240">
    <property type="component" value="Chromosome 4"/>
</dbReference>
<dbReference type="PROSITE" id="PS50405">
    <property type="entry name" value="GST_CTER"/>
    <property type="match status" value="1"/>
</dbReference>
<dbReference type="Pfam" id="PF00043">
    <property type="entry name" value="GST_C"/>
    <property type="match status" value="1"/>
</dbReference>
<dbReference type="InterPro" id="IPR010987">
    <property type="entry name" value="Glutathione-S-Trfase_C-like"/>
</dbReference>
<dbReference type="EC" id="2.5.1.18" evidence="3"/>
<accession>A0A8T2DUE9</accession>
<reference evidence="10 11" key="1">
    <citation type="submission" date="2020-12" db="EMBL/GenBank/DDBJ databases">
        <title>Concerted genomic and epigenomic changes stabilize Arabidopsis allopolyploids.</title>
        <authorList>
            <person name="Chen Z."/>
        </authorList>
    </citation>
    <scope>NUCLEOTIDE SEQUENCE [LARGE SCALE GENOMIC DNA]</scope>
    <source>
        <strain evidence="10">Allo738</strain>
        <tissue evidence="10">Leaf</tissue>
    </source>
</reference>
<evidence type="ECO:0000313" key="11">
    <source>
        <dbReference type="Proteomes" id="UP000694240"/>
    </source>
</evidence>
<dbReference type="GO" id="GO:0006749">
    <property type="term" value="P:glutathione metabolic process"/>
    <property type="evidence" value="ECO:0007669"/>
    <property type="project" value="TreeGrafter"/>
</dbReference>
<evidence type="ECO:0000313" key="10">
    <source>
        <dbReference type="EMBL" id="KAG7614889.1"/>
    </source>
</evidence>
<dbReference type="EMBL" id="JAEFBK010000004">
    <property type="protein sequence ID" value="KAG7614889.1"/>
    <property type="molecule type" value="Genomic_DNA"/>
</dbReference>
<dbReference type="SFLD" id="SFLDS00019">
    <property type="entry name" value="Glutathione_Transferase_(cytos"/>
    <property type="match status" value="1"/>
</dbReference>
<evidence type="ECO:0000256" key="6">
    <source>
        <dbReference type="ARBA" id="ARBA00022679"/>
    </source>
</evidence>
<evidence type="ECO:0000259" key="9">
    <source>
        <dbReference type="PROSITE" id="PS50405"/>
    </source>
</evidence>
<dbReference type="CDD" id="cd03187">
    <property type="entry name" value="GST_C_Phi"/>
    <property type="match status" value="1"/>
</dbReference>
<evidence type="ECO:0000256" key="1">
    <source>
        <dbReference type="ARBA" id="ARBA00004514"/>
    </source>
</evidence>
<dbReference type="InterPro" id="IPR004046">
    <property type="entry name" value="GST_C"/>
</dbReference>
<gene>
    <name evidence="10" type="ORF">ISN45_At04g002960</name>
</gene>
<dbReference type="GO" id="GO:0005829">
    <property type="term" value="C:cytosol"/>
    <property type="evidence" value="ECO:0007669"/>
    <property type="project" value="UniProtKB-SubCell"/>
</dbReference>
<name>A0A8T2DUE9_9BRAS</name>
<comment type="subcellular location">
    <subcellularLocation>
        <location evidence="1">Cytoplasm</location>
        <location evidence="1">Cytosol</location>
    </subcellularLocation>
</comment>
<evidence type="ECO:0000256" key="5">
    <source>
        <dbReference type="ARBA" id="ARBA00022575"/>
    </source>
</evidence>
<evidence type="ECO:0000256" key="7">
    <source>
        <dbReference type="ARBA" id="ARBA00047960"/>
    </source>
</evidence>
<dbReference type="CDD" id="cd03053">
    <property type="entry name" value="GST_N_Phi"/>
    <property type="match status" value="1"/>
</dbReference>
<dbReference type="InterPro" id="IPR040079">
    <property type="entry name" value="Glutathione_S-Trfase"/>
</dbReference>
<dbReference type="InterPro" id="IPR004045">
    <property type="entry name" value="Glutathione_S-Trfase_N"/>
</dbReference>
<feature type="domain" description="GST N-terminal" evidence="8">
    <location>
        <begin position="46"/>
        <end position="127"/>
    </location>
</feature>
<evidence type="ECO:0000256" key="3">
    <source>
        <dbReference type="ARBA" id="ARBA00012452"/>
    </source>
</evidence>
<dbReference type="PANTHER" id="PTHR43900:SF48">
    <property type="entry name" value="GLUTATHIONE S-TRANSFERASE F2"/>
    <property type="match status" value="1"/>
</dbReference>
<evidence type="ECO:0000256" key="4">
    <source>
        <dbReference type="ARBA" id="ARBA00022490"/>
    </source>
</evidence>
<organism evidence="10 11">
    <name type="scientific">Arabidopsis thaliana x Arabidopsis arenosa</name>
    <dbReference type="NCBI Taxonomy" id="1240361"/>
    <lineage>
        <taxon>Eukaryota</taxon>
        <taxon>Viridiplantae</taxon>
        <taxon>Streptophyta</taxon>
        <taxon>Embryophyta</taxon>
        <taxon>Tracheophyta</taxon>
        <taxon>Spermatophyta</taxon>
        <taxon>Magnoliopsida</taxon>
        <taxon>eudicotyledons</taxon>
        <taxon>Gunneridae</taxon>
        <taxon>Pentapetalae</taxon>
        <taxon>rosids</taxon>
        <taxon>malvids</taxon>
        <taxon>Brassicales</taxon>
        <taxon>Brassicaceae</taxon>
        <taxon>Camelineae</taxon>
        <taxon>Arabidopsis</taxon>
    </lineage>
</organism>
<dbReference type="SFLD" id="SFLDG00358">
    <property type="entry name" value="Main_(cytGST)"/>
    <property type="match status" value="1"/>
</dbReference>
<dbReference type="FunFam" id="1.20.1050.10:FF:000004">
    <property type="entry name" value="Glutathione S-transferase F2"/>
    <property type="match status" value="1"/>
</dbReference>
<dbReference type="InterPro" id="IPR034347">
    <property type="entry name" value="GST_Phi_C"/>
</dbReference>
<dbReference type="GO" id="GO:0043295">
    <property type="term" value="F:glutathione binding"/>
    <property type="evidence" value="ECO:0007669"/>
    <property type="project" value="TreeGrafter"/>
</dbReference>
<comment type="caution">
    <text evidence="10">The sequence shown here is derived from an EMBL/GenBank/DDBJ whole genome shotgun (WGS) entry which is preliminary data.</text>
</comment>
<sequence>MLLYKYLHYLCLISSPSPSTSNITFLPLFSLFSQSSKSFLVTKSMAGIKVFGHPASIATRRVLIALHEKNLDFELVHVELKDGEHKKEPFLSRNPFGQVPAFEDGDLKLFESRAITQYIAHRYENQGTNLLQTDSKNISQYAIMAIGMQVEDHQFDPVASKLAFEQIFKSIYGLTTDEAVVAEEEAKLAKVLDVYEARLKEFKYLAGETFTLTDLHHIPAIQYLLGTPTKKLFTERPRVNEWVAEITKRPASEKVQ</sequence>